<dbReference type="SUPFAM" id="SSF47979">
    <property type="entry name" value="Iron-dependent repressor protein, dimerization domain"/>
    <property type="match status" value="1"/>
</dbReference>
<evidence type="ECO:0000256" key="2">
    <source>
        <dbReference type="ARBA" id="ARBA00023015"/>
    </source>
</evidence>
<dbReference type="GO" id="GO:0046983">
    <property type="term" value="F:protein dimerization activity"/>
    <property type="evidence" value="ECO:0007669"/>
    <property type="project" value="InterPro"/>
</dbReference>
<feature type="domain" description="HTH dtxR-type" evidence="5">
    <location>
        <begin position="5"/>
        <end position="67"/>
    </location>
</feature>
<dbReference type="KEGG" id="awo:Awo_c18850"/>
<dbReference type="InterPro" id="IPR036388">
    <property type="entry name" value="WH-like_DNA-bd_sf"/>
</dbReference>
<keyword evidence="4" id="KW-0804">Transcription</keyword>
<evidence type="ECO:0000313" key="7">
    <source>
        <dbReference type="Proteomes" id="UP000007177"/>
    </source>
</evidence>
<dbReference type="eggNOG" id="COG1321">
    <property type="taxonomic scope" value="Bacteria"/>
</dbReference>
<dbReference type="GO" id="GO:0003677">
    <property type="term" value="F:DNA binding"/>
    <property type="evidence" value="ECO:0007669"/>
    <property type="project" value="UniProtKB-KW"/>
</dbReference>
<dbReference type="InterPro" id="IPR050536">
    <property type="entry name" value="DtxR_MntR_Metal-Reg"/>
</dbReference>
<dbReference type="GO" id="GO:0046914">
    <property type="term" value="F:transition metal ion binding"/>
    <property type="evidence" value="ECO:0007669"/>
    <property type="project" value="InterPro"/>
</dbReference>
<dbReference type="InterPro" id="IPR001367">
    <property type="entry name" value="Fe_dep_repressor"/>
</dbReference>
<gene>
    <name evidence="6" type="ordered locus">Awo_c18850</name>
</gene>
<sequence>MEIKLTESIEDYIETIYLESQKHGKGVRITDLALGLNVSKASANDAVRKLKDLGYVEHERYGQIYLTETGTQRAVKVYEKHRIITEYLVKALNVSLANAEKDACSIEHIISEETFNQMKAYLEL</sequence>
<name>H6LJA1_ACEWD</name>
<proteinExistence type="inferred from homology"/>
<dbReference type="SMART" id="SM00529">
    <property type="entry name" value="HTH_DTXR"/>
    <property type="match status" value="1"/>
</dbReference>
<reference evidence="6 7" key="2">
    <citation type="journal article" date="2012" name="PLoS ONE">
        <title>An ancient pathway combining carbon dioxide fixation with the generation and utilization of a sodium ion gradient for ATP synthesis.</title>
        <authorList>
            <person name="Poehlein A."/>
            <person name="Schmidt S."/>
            <person name="Kaster A.K."/>
            <person name="Goenrich M."/>
            <person name="Vollmers J."/>
            <person name="Thurmer A."/>
            <person name="Bertsch J."/>
            <person name="Schuchmann K."/>
            <person name="Voigt B."/>
            <person name="Hecker M."/>
            <person name="Daniel R."/>
            <person name="Thauer R.K."/>
            <person name="Gottschalk G."/>
            <person name="Muller V."/>
        </authorList>
    </citation>
    <scope>NUCLEOTIDE SEQUENCE [LARGE SCALE GENOMIC DNA]</scope>
    <source>
        <strain evidence="7">ATCC 29683 / DSM 1030 / JCM 2381 / KCTC 1655 / WB1</strain>
    </source>
</reference>
<dbReference type="STRING" id="931626.Awo_c18850"/>
<keyword evidence="7" id="KW-1185">Reference proteome</keyword>
<comment type="similarity">
    <text evidence="1">Belongs to the DtxR/MntR family.</text>
</comment>
<evidence type="ECO:0000256" key="3">
    <source>
        <dbReference type="ARBA" id="ARBA00023125"/>
    </source>
</evidence>
<dbReference type="SUPFAM" id="SSF46785">
    <property type="entry name" value="Winged helix' DNA-binding domain"/>
    <property type="match status" value="1"/>
</dbReference>
<dbReference type="InterPro" id="IPR036390">
    <property type="entry name" value="WH_DNA-bd_sf"/>
</dbReference>
<dbReference type="PANTHER" id="PTHR33238:SF7">
    <property type="entry name" value="IRON-DEPENDENT TRANSCRIPTIONAL REGULATOR"/>
    <property type="match status" value="1"/>
</dbReference>
<dbReference type="Pfam" id="PF01325">
    <property type="entry name" value="Fe_dep_repress"/>
    <property type="match status" value="1"/>
</dbReference>
<organism evidence="6 7">
    <name type="scientific">Acetobacterium woodii (strain ATCC 29683 / DSM 1030 / JCM 2381 / KCTC 1655 / WB1)</name>
    <dbReference type="NCBI Taxonomy" id="931626"/>
    <lineage>
        <taxon>Bacteria</taxon>
        <taxon>Bacillati</taxon>
        <taxon>Bacillota</taxon>
        <taxon>Clostridia</taxon>
        <taxon>Eubacteriales</taxon>
        <taxon>Eubacteriaceae</taxon>
        <taxon>Acetobacterium</taxon>
    </lineage>
</organism>
<dbReference type="Proteomes" id="UP000007177">
    <property type="component" value="Chromosome"/>
</dbReference>
<protein>
    <submittedName>
        <fullName evidence="6">Transcriptional regulator</fullName>
    </submittedName>
</protein>
<dbReference type="Gene3D" id="1.10.60.10">
    <property type="entry name" value="Iron dependent repressor, metal binding and dimerisation domain"/>
    <property type="match status" value="1"/>
</dbReference>
<dbReference type="RefSeq" id="WP_014356264.1">
    <property type="nucleotide sequence ID" value="NC_016894.1"/>
</dbReference>
<dbReference type="AlphaFoldDB" id="H6LJA1"/>
<dbReference type="EMBL" id="CP002987">
    <property type="protein sequence ID" value="AFA48664.1"/>
    <property type="molecule type" value="Genomic_DNA"/>
</dbReference>
<accession>H6LJA1</accession>
<dbReference type="Gene3D" id="1.10.10.10">
    <property type="entry name" value="Winged helix-like DNA-binding domain superfamily/Winged helix DNA-binding domain"/>
    <property type="match status" value="1"/>
</dbReference>
<dbReference type="PANTHER" id="PTHR33238">
    <property type="entry name" value="IRON (METAL) DEPENDENT REPRESSOR, DTXR FAMILY"/>
    <property type="match status" value="1"/>
</dbReference>
<keyword evidence="2" id="KW-0805">Transcription regulation</keyword>
<dbReference type="InterPro" id="IPR022687">
    <property type="entry name" value="HTH_DTXR"/>
</dbReference>
<keyword evidence="3" id="KW-0238">DNA-binding</keyword>
<evidence type="ECO:0000313" key="6">
    <source>
        <dbReference type="EMBL" id="AFA48664.1"/>
    </source>
</evidence>
<evidence type="ECO:0000259" key="5">
    <source>
        <dbReference type="PROSITE" id="PS50944"/>
    </source>
</evidence>
<dbReference type="GO" id="GO:0003700">
    <property type="term" value="F:DNA-binding transcription factor activity"/>
    <property type="evidence" value="ECO:0007669"/>
    <property type="project" value="InterPro"/>
</dbReference>
<evidence type="ECO:0000256" key="1">
    <source>
        <dbReference type="ARBA" id="ARBA00007871"/>
    </source>
</evidence>
<dbReference type="OrthoDB" id="9794394at2"/>
<reference evidence="7" key="1">
    <citation type="submission" date="2011-07" db="EMBL/GenBank/DDBJ databases">
        <title>Complete genome sequence of Acetobacterium woodii.</title>
        <authorList>
            <person name="Poehlein A."/>
            <person name="Schmidt S."/>
            <person name="Kaster A.-K."/>
            <person name="Goenrich M."/>
            <person name="Vollmers J."/>
            <person name="Thuermer A."/>
            <person name="Gottschalk G."/>
            <person name="Thauer R.K."/>
            <person name="Daniel R."/>
            <person name="Mueller V."/>
        </authorList>
    </citation>
    <scope>NUCLEOTIDE SEQUENCE [LARGE SCALE GENOMIC DNA]</scope>
    <source>
        <strain evidence="7">ATCC 29683 / DSM 1030 / JCM 2381 / KCTC 1655 / WB1</strain>
    </source>
</reference>
<dbReference type="PROSITE" id="PS50944">
    <property type="entry name" value="HTH_DTXR"/>
    <property type="match status" value="1"/>
</dbReference>
<evidence type="ECO:0000256" key="4">
    <source>
        <dbReference type="ARBA" id="ARBA00023163"/>
    </source>
</evidence>
<dbReference type="InterPro" id="IPR036421">
    <property type="entry name" value="Fe_dep_repressor_sf"/>
</dbReference>
<dbReference type="HOGENOM" id="CLU_069532_3_2_9"/>
<dbReference type="InterPro" id="IPR022689">
    <property type="entry name" value="Iron_dep_repressor"/>
</dbReference>
<dbReference type="Pfam" id="PF02742">
    <property type="entry name" value="Fe_dep_repr_C"/>
    <property type="match status" value="1"/>
</dbReference>